<dbReference type="EMBL" id="JAJJMA010098287">
    <property type="protein sequence ID" value="MCL7030167.1"/>
    <property type="molecule type" value="Genomic_DNA"/>
</dbReference>
<evidence type="ECO:0000313" key="6">
    <source>
        <dbReference type="Proteomes" id="UP001177140"/>
    </source>
</evidence>
<evidence type="ECO:0000313" key="5">
    <source>
        <dbReference type="EMBL" id="MCL7030167.1"/>
    </source>
</evidence>
<keyword evidence="3" id="KW-0328">Glycosyltransferase</keyword>
<dbReference type="GO" id="GO:0080043">
    <property type="term" value="F:quercetin 3-O-glucosyltransferase activity"/>
    <property type="evidence" value="ECO:0007669"/>
    <property type="project" value="TreeGrafter"/>
</dbReference>
<dbReference type="PANTHER" id="PTHR11926:SF774">
    <property type="entry name" value="UDP-GLYCOSYLTRANSFERASE 85A1-RELATED"/>
    <property type="match status" value="1"/>
</dbReference>
<dbReference type="InterPro" id="IPR035595">
    <property type="entry name" value="UDP_glycos_trans_CS"/>
</dbReference>
<evidence type="ECO:0000256" key="1">
    <source>
        <dbReference type="ARBA" id="ARBA00009995"/>
    </source>
</evidence>
<keyword evidence="2 3" id="KW-0808">Transferase</keyword>
<accession>A0AA41V385</accession>
<dbReference type="Proteomes" id="UP001177140">
    <property type="component" value="Unassembled WGS sequence"/>
</dbReference>
<dbReference type="Pfam" id="PF00201">
    <property type="entry name" value="UDPGT"/>
    <property type="match status" value="1"/>
</dbReference>
<dbReference type="Gene3D" id="3.40.50.2000">
    <property type="entry name" value="Glycogen Phosphorylase B"/>
    <property type="match status" value="2"/>
</dbReference>
<sequence length="512" mass="57090">MKPHAVFISFPAQGHVSPMIKLAKLLHYRGFHITFVNTEFNHQRLINSRGPDSLKGLPDFRFETIPDGLPVPADLNATQDVPSLFHSIRNSMQLPFLNLIKKLNNNNNSSSSKSNTSSSSSNDNIPPVTCIVSDGVISFPLKVGKELGIPVVLFWTASACGLMGYLSFPQLIQRGLVPLKDESYLTSGYLDANIDWIPGMKDIRFRDLPSFVRTMDQSDIMFDFFVGELAGIKEATALILNTFDTLEKDVLDGLISDQLSLPPLYAVGPVHQLLHHNDQIIAETLKNNPVLKTTMMSIGGSLWKEETECLKWLDLKEPNSVVYVNFGSVTVMTTQQLIEFAWGLANSKHNFLWVVRADIVKGDTATLPMEFVEETKDRGLLASWCPQEDVLKHPSIGGFLTHSGWNSTLESIVGGVPVICWPFFAEQQTNCRYSCVHWGIGMEIDNNVKRDEVEKLVRELIKGEKGKKMKIKAVEWKKKAEDAISPGGSSFINLDKIVNELLLIKSHKQGPV</sequence>
<dbReference type="PANTHER" id="PTHR11926">
    <property type="entry name" value="GLUCOSYL/GLUCURONOSYL TRANSFERASES"/>
    <property type="match status" value="1"/>
</dbReference>
<evidence type="ECO:0000256" key="3">
    <source>
        <dbReference type="RuleBase" id="RU003718"/>
    </source>
</evidence>
<dbReference type="FunFam" id="3.40.50.2000:FF:000027">
    <property type="entry name" value="Glycosyltransferase"/>
    <property type="match status" value="1"/>
</dbReference>
<dbReference type="SUPFAM" id="SSF53756">
    <property type="entry name" value="UDP-Glycosyltransferase/glycogen phosphorylase"/>
    <property type="match status" value="1"/>
</dbReference>
<protein>
    <recommendedName>
        <fullName evidence="4">Glycosyltransferase</fullName>
        <ecNumber evidence="4">2.4.1.-</ecNumber>
    </recommendedName>
</protein>
<dbReference type="InterPro" id="IPR002213">
    <property type="entry name" value="UDP_glucos_trans"/>
</dbReference>
<gene>
    <name evidence="5" type="ORF">MKW94_003241</name>
</gene>
<dbReference type="CDD" id="cd03784">
    <property type="entry name" value="GT1_Gtf-like"/>
    <property type="match status" value="1"/>
</dbReference>
<keyword evidence="6" id="KW-1185">Reference proteome</keyword>
<proteinExistence type="inferred from homology"/>
<dbReference type="PROSITE" id="PS00375">
    <property type="entry name" value="UDPGT"/>
    <property type="match status" value="1"/>
</dbReference>
<comment type="caution">
    <text evidence="5">The sequence shown here is derived from an EMBL/GenBank/DDBJ whole genome shotgun (WGS) entry which is preliminary data.</text>
</comment>
<comment type="similarity">
    <text evidence="1 3">Belongs to the UDP-glycosyltransferase family.</text>
</comment>
<dbReference type="AlphaFoldDB" id="A0AA41V385"/>
<evidence type="ECO:0000256" key="2">
    <source>
        <dbReference type="ARBA" id="ARBA00022679"/>
    </source>
</evidence>
<evidence type="ECO:0000256" key="4">
    <source>
        <dbReference type="RuleBase" id="RU362057"/>
    </source>
</evidence>
<organism evidence="5 6">
    <name type="scientific">Papaver nudicaule</name>
    <name type="common">Iceland poppy</name>
    <dbReference type="NCBI Taxonomy" id="74823"/>
    <lineage>
        <taxon>Eukaryota</taxon>
        <taxon>Viridiplantae</taxon>
        <taxon>Streptophyta</taxon>
        <taxon>Embryophyta</taxon>
        <taxon>Tracheophyta</taxon>
        <taxon>Spermatophyta</taxon>
        <taxon>Magnoliopsida</taxon>
        <taxon>Ranunculales</taxon>
        <taxon>Papaveraceae</taxon>
        <taxon>Papaveroideae</taxon>
        <taxon>Papaver</taxon>
    </lineage>
</organism>
<name>A0AA41V385_PAPNU</name>
<dbReference type="EC" id="2.4.1.-" evidence="4"/>
<dbReference type="FunFam" id="3.40.50.2000:FF:000055">
    <property type="entry name" value="Glycosyltransferase"/>
    <property type="match status" value="1"/>
</dbReference>
<reference evidence="5" key="1">
    <citation type="submission" date="2022-03" db="EMBL/GenBank/DDBJ databases">
        <title>A functionally conserved STORR gene fusion in Papaver species that diverged 16.8 million years ago.</title>
        <authorList>
            <person name="Catania T."/>
        </authorList>
    </citation>
    <scope>NUCLEOTIDE SEQUENCE</scope>
    <source>
        <strain evidence="5">S-191538</strain>
    </source>
</reference>
<dbReference type="GO" id="GO:0080044">
    <property type="term" value="F:quercetin 7-O-glucosyltransferase activity"/>
    <property type="evidence" value="ECO:0007669"/>
    <property type="project" value="TreeGrafter"/>
</dbReference>